<protein>
    <submittedName>
        <fullName evidence="3">Uncharacterized protein</fullName>
    </submittedName>
</protein>
<feature type="compositionally biased region" description="Basic and acidic residues" evidence="1">
    <location>
        <begin position="1"/>
        <end position="11"/>
    </location>
</feature>
<keyword evidence="2" id="KW-0472">Membrane</keyword>
<dbReference type="AlphaFoldDB" id="A0A518AVM6"/>
<dbReference type="EMBL" id="CP036278">
    <property type="protein sequence ID" value="QDU58789.1"/>
    <property type="molecule type" value="Genomic_DNA"/>
</dbReference>
<evidence type="ECO:0000313" key="3">
    <source>
        <dbReference type="EMBL" id="QDU58789.1"/>
    </source>
</evidence>
<feature type="transmembrane region" description="Helical" evidence="2">
    <location>
        <begin position="61"/>
        <end position="83"/>
    </location>
</feature>
<organism evidence="3 4">
    <name type="scientific">Aeoliella mucimassa</name>
    <dbReference type="NCBI Taxonomy" id="2527972"/>
    <lineage>
        <taxon>Bacteria</taxon>
        <taxon>Pseudomonadati</taxon>
        <taxon>Planctomycetota</taxon>
        <taxon>Planctomycetia</taxon>
        <taxon>Pirellulales</taxon>
        <taxon>Lacipirellulaceae</taxon>
        <taxon>Aeoliella</taxon>
    </lineage>
</organism>
<reference evidence="3 4" key="1">
    <citation type="submission" date="2019-02" db="EMBL/GenBank/DDBJ databases">
        <title>Deep-cultivation of Planctomycetes and their phenomic and genomic characterization uncovers novel biology.</title>
        <authorList>
            <person name="Wiegand S."/>
            <person name="Jogler M."/>
            <person name="Boedeker C."/>
            <person name="Pinto D."/>
            <person name="Vollmers J."/>
            <person name="Rivas-Marin E."/>
            <person name="Kohn T."/>
            <person name="Peeters S.H."/>
            <person name="Heuer A."/>
            <person name="Rast P."/>
            <person name="Oberbeckmann S."/>
            <person name="Bunk B."/>
            <person name="Jeske O."/>
            <person name="Meyerdierks A."/>
            <person name="Storesund J.E."/>
            <person name="Kallscheuer N."/>
            <person name="Luecker S."/>
            <person name="Lage O.M."/>
            <person name="Pohl T."/>
            <person name="Merkel B.J."/>
            <person name="Hornburger P."/>
            <person name="Mueller R.-W."/>
            <person name="Bruemmer F."/>
            <person name="Labrenz M."/>
            <person name="Spormann A.M."/>
            <person name="Op den Camp H."/>
            <person name="Overmann J."/>
            <person name="Amann R."/>
            <person name="Jetten M.S.M."/>
            <person name="Mascher T."/>
            <person name="Medema M.H."/>
            <person name="Devos D.P."/>
            <person name="Kaster A.-K."/>
            <person name="Ovreas L."/>
            <person name="Rohde M."/>
            <person name="Galperin M.Y."/>
            <person name="Jogler C."/>
        </authorList>
    </citation>
    <scope>NUCLEOTIDE SEQUENCE [LARGE SCALE GENOMIC DNA]</scope>
    <source>
        <strain evidence="3 4">Pan181</strain>
    </source>
</reference>
<keyword evidence="4" id="KW-1185">Reference proteome</keyword>
<feature type="region of interest" description="Disordered" evidence="1">
    <location>
        <begin position="163"/>
        <end position="225"/>
    </location>
</feature>
<sequence>MREDDQRPVEDDLREEDPLEATLRQLQPAEPQVDRDELMYRAGYAAGVEHRREKTTRRSSLSIWQASTGLMTAATITLAVMLARQPDGATAIDLANVDRMSAPVEIDDQEPLQAPDPELPPLAPVEVAEPLSPLLVVAPSGDPSSNYLALRAAVLLRGVDAWPDFTDRQPSTRRASDPVPTRTMLNMRNELLRSPTPSQPPDDSPPAATVPEAIHTTPTDEETLA</sequence>
<gene>
    <name evidence="3" type="ORF">Pan181_50290</name>
</gene>
<accession>A0A518AVM6</accession>
<keyword evidence="2" id="KW-1133">Transmembrane helix</keyword>
<dbReference type="RefSeq" id="WP_145251253.1">
    <property type="nucleotide sequence ID" value="NZ_CP036278.1"/>
</dbReference>
<dbReference type="KEGG" id="amuc:Pan181_50290"/>
<name>A0A518AVM6_9BACT</name>
<evidence type="ECO:0000313" key="4">
    <source>
        <dbReference type="Proteomes" id="UP000315750"/>
    </source>
</evidence>
<evidence type="ECO:0000256" key="2">
    <source>
        <dbReference type="SAM" id="Phobius"/>
    </source>
</evidence>
<proteinExistence type="predicted"/>
<feature type="region of interest" description="Disordered" evidence="1">
    <location>
        <begin position="1"/>
        <end position="33"/>
    </location>
</feature>
<evidence type="ECO:0000256" key="1">
    <source>
        <dbReference type="SAM" id="MobiDB-lite"/>
    </source>
</evidence>
<dbReference type="Proteomes" id="UP000315750">
    <property type="component" value="Chromosome"/>
</dbReference>
<keyword evidence="2" id="KW-0812">Transmembrane</keyword>